<evidence type="ECO:0000256" key="6">
    <source>
        <dbReference type="ARBA" id="ARBA00022968"/>
    </source>
</evidence>
<dbReference type="InterPro" id="IPR029044">
    <property type="entry name" value="Nucleotide-diphossugar_trans"/>
</dbReference>
<evidence type="ECO:0000256" key="3">
    <source>
        <dbReference type="ARBA" id="ARBA00009105"/>
    </source>
</evidence>
<dbReference type="Gene3D" id="3.90.550.10">
    <property type="entry name" value="Spore Coat Polysaccharide Biosynthesis Protein SpsA, Chain A"/>
    <property type="match status" value="1"/>
</dbReference>
<comment type="subcellular location">
    <subcellularLocation>
        <location evidence="1">Golgi apparatus membrane</location>
        <topology evidence="1">Single-pass type II membrane protein</topology>
    </subcellularLocation>
</comment>
<evidence type="ECO:0000313" key="10">
    <source>
        <dbReference type="EMBL" id="SGZ41642.1"/>
    </source>
</evidence>
<dbReference type="OrthoDB" id="430354at2759"/>
<gene>
    <name evidence="10" type="ORF">HGUI_03843</name>
</gene>
<dbReference type="AlphaFoldDB" id="A0A1L0B5H5"/>
<dbReference type="SUPFAM" id="SSF53448">
    <property type="entry name" value="Nucleotide-diphospho-sugar transferases"/>
    <property type="match status" value="1"/>
</dbReference>
<sequence length="550" mass="63906">MTSDYSFDPNTPLVYSSTLKFDYLINKILSFDPKIKKPLSTIFNEYDTIRNPTLFGDQNLGEYINRGDNIGMKKSDQRDWMDVLNYNNLKHNYLRVSPSMENKLKDFHHGFVQFLNNDDAFNMAMDQYAHVFKGNGVVIGAGGVHSLMAISVLHVLKYKLQSTLPVEIMIPDLVIQESDKQFCEFVTNEFKDVKCIYLKDHFDTKMLKQKYKFSGFQYKSLALLISSFENVLLLDADNYPVKNIDDIFDDETFKQKGLIVWPDFWRRFTNPIFYESANIPINLKEKVHDFVFDLKDPVINNDGDEEINRIMHEYKGTMADPSSESGEMLFNKRLHFKTLVLSLFYNTYGPNIFYHLLSQYSPGQGDKETFIAAAHVLDFTNNSPKKSYHQVLSEPSMDGFGTPSGFKAVGYYQKDYRKDIKILQEITSMDNDFKLSQGNGFDLREDLLSSDKTSENALFLHLNFPKFNPLEMTQNNEFTYENNKKYRSITGKKCLGDLDIEKEIITSYKNLLCKENSPMDAVFDLNYDVTKDQVCQYLNKRLAVFRFLIF</sequence>
<dbReference type="Pfam" id="PF11051">
    <property type="entry name" value="Mannosyl_trans3"/>
    <property type="match status" value="1"/>
</dbReference>
<name>A0A1L0B5H5_9ASCO</name>
<proteinExistence type="inferred from homology"/>
<comment type="pathway">
    <text evidence="2">Protein modification; protein glycosylation.</text>
</comment>
<dbReference type="GO" id="GO:0046354">
    <property type="term" value="P:mannan biosynthetic process"/>
    <property type="evidence" value="ECO:0007669"/>
    <property type="project" value="TreeGrafter"/>
</dbReference>
<dbReference type="EMBL" id="FQNF01000126">
    <property type="protein sequence ID" value="SGZ41642.1"/>
    <property type="molecule type" value="Genomic_DNA"/>
</dbReference>
<dbReference type="InterPro" id="IPR022751">
    <property type="entry name" value="Alpha_mannosyltransferase"/>
</dbReference>
<evidence type="ECO:0008006" key="12">
    <source>
        <dbReference type="Google" id="ProtNLM"/>
    </source>
</evidence>
<keyword evidence="9" id="KW-0472">Membrane</keyword>
<keyword evidence="6" id="KW-0735">Signal-anchor</keyword>
<keyword evidence="11" id="KW-1185">Reference proteome</keyword>
<dbReference type="GO" id="GO:0000026">
    <property type="term" value="F:alpha-1,2-mannosyltransferase activity"/>
    <property type="evidence" value="ECO:0007669"/>
    <property type="project" value="TreeGrafter"/>
</dbReference>
<evidence type="ECO:0000313" key="11">
    <source>
        <dbReference type="Proteomes" id="UP000183365"/>
    </source>
</evidence>
<keyword evidence="7" id="KW-1133">Transmembrane helix</keyword>
<evidence type="ECO:0000256" key="2">
    <source>
        <dbReference type="ARBA" id="ARBA00004922"/>
    </source>
</evidence>
<dbReference type="VEuPathDB" id="FungiDB:HGUI_03843"/>
<dbReference type="PANTHER" id="PTHR31646:SF1">
    <property type="entry name" value="ALPHA-1,2-MANNOSYLTRANSFERASE MNN2"/>
    <property type="match status" value="1"/>
</dbReference>
<evidence type="ECO:0000256" key="5">
    <source>
        <dbReference type="ARBA" id="ARBA00022692"/>
    </source>
</evidence>
<evidence type="ECO:0000256" key="7">
    <source>
        <dbReference type="ARBA" id="ARBA00022989"/>
    </source>
</evidence>
<evidence type="ECO:0000256" key="1">
    <source>
        <dbReference type="ARBA" id="ARBA00004323"/>
    </source>
</evidence>
<evidence type="ECO:0000256" key="9">
    <source>
        <dbReference type="ARBA" id="ARBA00023136"/>
    </source>
</evidence>
<keyword evidence="5" id="KW-0812">Transmembrane</keyword>
<keyword evidence="8" id="KW-0333">Golgi apparatus</keyword>
<reference evidence="11" key="1">
    <citation type="submission" date="2016-11" db="EMBL/GenBank/DDBJ databases">
        <authorList>
            <person name="Guldener U."/>
        </authorList>
    </citation>
    <scope>NUCLEOTIDE SEQUENCE [LARGE SCALE GENOMIC DNA]</scope>
</reference>
<evidence type="ECO:0000256" key="4">
    <source>
        <dbReference type="ARBA" id="ARBA00022679"/>
    </source>
</evidence>
<evidence type="ECO:0000256" key="8">
    <source>
        <dbReference type="ARBA" id="ARBA00023034"/>
    </source>
</evidence>
<dbReference type="Proteomes" id="UP000183365">
    <property type="component" value="Unassembled WGS sequence"/>
</dbReference>
<protein>
    <recommendedName>
        <fullName evidence="12">Alpha-1,2-mannosyltransferase MNN2</fullName>
    </recommendedName>
</protein>
<dbReference type="PANTHER" id="PTHR31646">
    <property type="entry name" value="ALPHA-1,2-MANNOSYLTRANSFERASE MNN2"/>
    <property type="match status" value="1"/>
</dbReference>
<dbReference type="GO" id="GO:0000139">
    <property type="term" value="C:Golgi membrane"/>
    <property type="evidence" value="ECO:0007669"/>
    <property type="project" value="UniProtKB-SubCell"/>
</dbReference>
<comment type="similarity">
    <text evidence="3">Belongs to the MNN1/MNT family.</text>
</comment>
<keyword evidence="4" id="KW-0808">Transferase</keyword>
<organism evidence="10 11">
    <name type="scientific">Hanseniaspora guilliermondii</name>
    <dbReference type="NCBI Taxonomy" id="56406"/>
    <lineage>
        <taxon>Eukaryota</taxon>
        <taxon>Fungi</taxon>
        <taxon>Dikarya</taxon>
        <taxon>Ascomycota</taxon>
        <taxon>Saccharomycotina</taxon>
        <taxon>Saccharomycetes</taxon>
        <taxon>Saccharomycodales</taxon>
        <taxon>Saccharomycodaceae</taxon>
        <taxon>Hanseniaspora</taxon>
    </lineage>
</organism>
<accession>A0A1L0B5H5</accession>